<keyword evidence="2 5" id="KW-0690">Ribosome biogenesis</keyword>
<gene>
    <name evidence="7" type="ORF">PN36_13385</name>
</gene>
<evidence type="ECO:0000256" key="4">
    <source>
        <dbReference type="ARBA" id="ARBA00022801"/>
    </source>
</evidence>
<dbReference type="PANTHER" id="PTHR33317:SF4">
    <property type="entry name" value="POLYNUCLEOTIDYL TRANSFERASE, RIBONUCLEASE H-LIKE SUPERFAMILY PROTEIN"/>
    <property type="match status" value="1"/>
</dbReference>
<dbReference type="SMART" id="SM00732">
    <property type="entry name" value="YqgFc"/>
    <property type="match status" value="1"/>
</dbReference>
<dbReference type="GO" id="GO:0004518">
    <property type="term" value="F:nuclease activity"/>
    <property type="evidence" value="ECO:0007669"/>
    <property type="project" value="UniProtKB-KW"/>
</dbReference>
<dbReference type="InterPro" id="IPR005227">
    <property type="entry name" value="YqgF"/>
</dbReference>
<name>A0A0A6PBG1_9GAMM</name>
<comment type="function">
    <text evidence="5">Could be a nuclease involved in processing of the 5'-end of pre-16S rRNA.</text>
</comment>
<evidence type="ECO:0000256" key="3">
    <source>
        <dbReference type="ARBA" id="ARBA00022722"/>
    </source>
</evidence>
<accession>A0A0A6PBG1</accession>
<proteinExistence type="inferred from homology"/>
<organism evidence="7 8">
    <name type="scientific">Candidatus Thiomargarita nelsonii</name>
    <dbReference type="NCBI Taxonomy" id="1003181"/>
    <lineage>
        <taxon>Bacteria</taxon>
        <taxon>Pseudomonadati</taxon>
        <taxon>Pseudomonadota</taxon>
        <taxon>Gammaproteobacteria</taxon>
        <taxon>Thiotrichales</taxon>
        <taxon>Thiotrichaceae</taxon>
        <taxon>Thiomargarita</taxon>
    </lineage>
</organism>
<dbReference type="GO" id="GO:0000967">
    <property type="term" value="P:rRNA 5'-end processing"/>
    <property type="evidence" value="ECO:0007669"/>
    <property type="project" value="UniProtKB-UniRule"/>
</dbReference>
<comment type="subcellular location">
    <subcellularLocation>
        <location evidence="5">Cytoplasm</location>
    </subcellularLocation>
</comment>
<dbReference type="Pfam" id="PF03652">
    <property type="entry name" value="RuvX"/>
    <property type="match status" value="1"/>
</dbReference>
<evidence type="ECO:0000313" key="8">
    <source>
        <dbReference type="Proteomes" id="UP000030428"/>
    </source>
</evidence>
<dbReference type="GO" id="GO:0005829">
    <property type="term" value="C:cytosol"/>
    <property type="evidence" value="ECO:0007669"/>
    <property type="project" value="TreeGrafter"/>
</dbReference>
<evidence type="ECO:0000313" key="7">
    <source>
        <dbReference type="EMBL" id="KHD11587.1"/>
    </source>
</evidence>
<dbReference type="GO" id="GO:0016788">
    <property type="term" value="F:hydrolase activity, acting on ester bonds"/>
    <property type="evidence" value="ECO:0007669"/>
    <property type="project" value="UniProtKB-UniRule"/>
</dbReference>
<sequence>MDNYLMGFDYGSKRIGVAVGQTLTATARPLAIVRIKNQQIDWTHITALIQEWQPDALVVGLPKHADGSDSTSTIAARRFSRQLQGRYQLPVHTIDERLSSIAAAQRISPNRKDLDAVAAQIILETWLSE</sequence>
<evidence type="ECO:0000256" key="1">
    <source>
        <dbReference type="ARBA" id="ARBA00022490"/>
    </source>
</evidence>
<reference evidence="7 8" key="1">
    <citation type="journal article" date="2016" name="Front. Microbiol.">
        <title>Single-Cell (Meta-)Genomics of a Dimorphic Candidatus Thiomargarita nelsonii Reveals Genomic Plasticity.</title>
        <authorList>
            <person name="Flood B.E."/>
            <person name="Fliss P."/>
            <person name="Jones D.S."/>
            <person name="Dick G.J."/>
            <person name="Jain S."/>
            <person name="Kaster A.K."/>
            <person name="Winkel M."/>
            <person name="Mussmann M."/>
            <person name="Bailey J."/>
        </authorList>
    </citation>
    <scope>NUCLEOTIDE SEQUENCE [LARGE SCALE GENOMIC DNA]</scope>
    <source>
        <strain evidence="7">Hydrate Ridge</strain>
    </source>
</reference>
<dbReference type="PANTHER" id="PTHR33317">
    <property type="entry name" value="POLYNUCLEOTIDYL TRANSFERASE, RIBONUCLEASE H-LIKE SUPERFAMILY PROTEIN"/>
    <property type="match status" value="1"/>
</dbReference>
<comment type="caution">
    <text evidence="7">The sequence shown here is derived from an EMBL/GenBank/DDBJ whole genome shotgun (WGS) entry which is preliminary data.</text>
</comment>
<dbReference type="Gene3D" id="3.30.420.140">
    <property type="entry name" value="YqgF/RNase H-like domain"/>
    <property type="match status" value="1"/>
</dbReference>
<evidence type="ECO:0000259" key="6">
    <source>
        <dbReference type="SMART" id="SM00732"/>
    </source>
</evidence>
<dbReference type="InterPro" id="IPR006641">
    <property type="entry name" value="YqgF/RNaseH-like_dom"/>
</dbReference>
<dbReference type="SUPFAM" id="SSF53098">
    <property type="entry name" value="Ribonuclease H-like"/>
    <property type="match status" value="1"/>
</dbReference>
<protein>
    <recommendedName>
        <fullName evidence="5">Putative pre-16S rRNA nuclease</fullName>
        <ecNumber evidence="5">3.1.-.-</ecNumber>
    </recommendedName>
</protein>
<keyword evidence="4 5" id="KW-0378">Hydrolase</keyword>
<dbReference type="InterPro" id="IPR012337">
    <property type="entry name" value="RNaseH-like_sf"/>
</dbReference>
<dbReference type="Proteomes" id="UP000030428">
    <property type="component" value="Unassembled WGS sequence"/>
</dbReference>
<keyword evidence="3 5" id="KW-0540">Nuclease</keyword>
<comment type="similarity">
    <text evidence="5">Belongs to the YqgF HJR family.</text>
</comment>
<dbReference type="InterPro" id="IPR037027">
    <property type="entry name" value="YqgF/RNaseH-like_dom_sf"/>
</dbReference>
<dbReference type="EC" id="3.1.-.-" evidence="5"/>
<dbReference type="HAMAP" id="MF_00651">
    <property type="entry name" value="Nuclease_YqgF"/>
    <property type="match status" value="1"/>
</dbReference>
<feature type="domain" description="YqgF/RNase H-like" evidence="6">
    <location>
        <begin position="3"/>
        <end position="103"/>
    </location>
</feature>
<keyword evidence="1 5" id="KW-0963">Cytoplasm</keyword>
<dbReference type="AlphaFoldDB" id="A0A0A6PBG1"/>
<dbReference type="CDD" id="cd16964">
    <property type="entry name" value="YqgF"/>
    <property type="match status" value="1"/>
</dbReference>
<evidence type="ECO:0000256" key="2">
    <source>
        <dbReference type="ARBA" id="ARBA00022517"/>
    </source>
</evidence>
<keyword evidence="8" id="KW-1185">Reference proteome</keyword>
<evidence type="ECO:0000256" key="5">
    <source>
        <dbReference type="HAMAP-Rule" id="MF_00651"/>
    </source>
</evidence>
<dbReference type="EMBL" id="JSZA02000044">
    <property type="protein sequence ID" value="KHD11587.1"/>
    <property type="molecule type" value="Genomic_DNA"/>
</dbReference>
<dbReference type="NCBIfam" id="TIGR00250">
    <property type="entry name" value="RNAse_H_YqgF"/>
    <property type="match status" value="1"/>
</dbReference>